<dbReference type="RefSeq" id="WP_090514882.1">
    <property type="nucleotide sequence ID" value="NZ_CWKH01000001.1"/>
</dbReference>
<dbReference type="OrthoDB" id="4474955at2"/>
<dbReference type="STRING" id="146018.BN2156_02881"/>
<accession>A0A0H5RRB3</accession>
<protein>
    <submittedName>
        <fullName evidence="1">ESAT-6 like protein ESXU</fullName>
    </submittedName>
</protein>
<evidence type="ECO:0000313" key="2">
    <source>
        <dbReference type="Proteomes" id="UP000199147"/>
    </source>
</evidence>
<evidence type="ECO:0000313" key="1">
    <source>
        <dbReference type="EMBL" id="CRZ16017.1"/>
    </source>
</evidence>
<dbReference type="InterPro" id="IPR010310">
    <property type="entry name" value="T7SS_ESAT-6-like"/>
</dbReference>
<organism evidence="1 2">
    <name type="scientific">Mycolicibacterium neworleansense</name>
    <dbReference type="NCBI Taxonomy" id="146018"/>
    <lineage>
        <taxon>Bacteria</taxon>
        <taxon>Bacillati</taxon>
        <taxon>Actinomycetota</taxon>
        <taxon>Actinomycetes</taxon>
        <taxon>Mycobacteriales</taxon>
        <taxon>Mycobacteriaceae</taxon>
        <taxon>Mycolicibacterium</taxon>
    </lineage>
</organism>
<dbReference type="Proteomes" id="UP000199147">
    <property type="component" value="Unassembled WGS sequence"/>
</dbReference>
<name>A0A0H5RRB3_9MYCO</name>
<reference evidence="2" key="1">
    <citation type="submission" date="2015-07" db="EMBL/GenBank/DDBJ databases">
        <authorList>
            <person name="Urmite Genomes"/>
        </authorList>
    </citation>
    <scope>NUCLEOTIDE SEQUENCE [LARGE SCALE GENOMIC DNA]</scope>
    <source>
        <strain evidence="2">type strain: ATCC 49404</strain>
    </source>
</reference>
<dbReference type="EMBL" id="CWKH01000001">
    <property type="protein sequence ID" value="CRZ16017.1"/>
    <property type="molecule type" value="Genomic_DNA"/>
</dbReference>
<dbReference type="SUPFAM" id="SSF140453">
    <property type="entry name" value="EsxAB dimer-like"/>
    <property type="match status" value="1"/>
</dbReference>
<keyword evidence="2" id="KW-1185">Reference proteome</keyword>
<dbReference type="InterPro" id="IPR036689">
    <property type="entry name" value="ESAT-6-like_sf"/>
</dbReference>
<dbReference type="AlphaFoldDB" id="A0A0H5RRB3"/>
<proteinExistence type="predicted"/>
<dbReference type="Pfam" id="PF06013">
    <property type="entry name" value="WXG100"/>
    <property type="match status" value="1"/>
</dbReference>
<sequence length="107" mass="11618">MPPGPTGPLGTDFEVMNRVAGRIDVLNDDVRAMLQTFIGKMSSVPPSVWGGVAAVRFRSVVDRWNSESLTLHTTLSRIAETIRTNERTLRAAADMHAQRLGTVGDGI</sequence>
<dbReference type="Gene3D" id="1.10.287.1060">
    <property type="entry name" value="ESAT-6-like"/>
    <property type="match status" value="1"/>
</dbReference>
<gene>
    <name evidence="1" type="primary">esxU</name>
    <name evidence="1" type="ORF">BN2156_02881</name>
</gene>